<dbReference type="OrthoDB" id="1917280at2"/>
<keyword evidence="2" id="KW-1185">Reference proteome</keyword>
<name>W6N7Y3_CLOTY</name>
<dbReference type="EMBL" id="CBXI010000024">
    <property type="protein sequence ID" value="CDL91499.1"/>
    <property type="molecule type" value="Genomic_DNA"/>
</dbReference>
<reference evidence="1 2" key="1">
    <citation type="journal article" date="2015" name="Genome Announc.">
        <title>Draft Genome Sequence of Clostridium tyrobutyricum Strain DIVETGP, Isolated from Cow's Milk for Grana Padano Production.</title>
        <authorList>
            <person name="Soggiu A."/>
            <person name="Piras C."/>
            <person name="Gaiarsa S."/>
            <person name="Sassera D."/>
            <person name="Roncada P."/>
            <person name="Bendixen E."/>
            <person name="Brasca M."/>
            <person name="Bonizzi L."/>
        </authorList>
    </citation>
    <scope>NUCLEOTIDE SEQUENCE [LARGE SCALE GENOMIC DNA]</scope>
    <source>
        <strain evidence="1 2">DIVETGP</strain>
    </source>
</reference>
<evidence type="ECO:0000313" key="2">
    <source>
        <dbReference type="Proteomes" id="UP000019482"/>
    </source>
</evidence>
<protein>
    <submittedName>
        <fullName evidence="1">Uncharacterized protein</fullName>
    </submittedName>
</protein>
<organism evidence="1 2">
    <name type="scientific">Clostridium tyrobutyricum DIVETGP</name>
    <dbReference type="NCBI Taxonomy" id="1408889"/>
    <lineage>
        <taxon>Bacteria</taxon>
        <taxon>Bacillati</taxon>
        <taxon>Bacillota</taxon>
        <taxon>Clostridia</taxon>
        <taxon>Eubacteriales</taxon>
        <taxon>Clostridiaceae</taxon>
        <taxon>Clostridium</taxon>
    </lineage>
</organism>
<sequence>MKAVIDKKQVEKLYNEGFTDSEIARKLNCKKDTIKKCIQRNFGCLKSAHRVALTRRREIVKAVNYQANRYMGDSTFVKKNRSIYKTKLNGDIILNREVAPMVTWDTPRRLTNENKDRF</sequence>
<dbReference type="AlphaFoldDB" id="W6N7Y3"/>
<accession>W6N7Y3</accession>
<dbReference type="RefSeq" id="WP_017895731.1">
    <property type="nucleotide sequence ID" value="NZ_CBXI010000024.1"/>
</dbReference>
<evidence type="ECO:0000313" key="1">
    <source>
        <dbReference type="EMBL" id="CDL91499.1"/>
    </source>
</evidence>
<dbReference type="GeneID" id="29420854"/>
<proteinExistence type="predicted"/>
<comment type="caution">
    <text evidence="1">The sequence shown here is derived from an EMBL/GenBank/DDBJ whole genome shotgun (WGS) entry which is preliminary data.</text>
</comment>
<dbReference type="Proteomes" id="UP000019482">
    <property type="component" value="Unassembled WGS sequence"/>
</dbReference>
<gene>
    <name evidence="1" type="ORF">CTDIVETGP_1569</name>
</gene>
<dbReference type="Gene3D" id="1.10.10.60">
    <property type="entry name" value="Homeodomain-like"/>
    <property type="match status" value="1"/>
</dbReference>